<evidence type="ECO:0000313" key="5">
    <source>
        <dbReference type="Proteomes" id="UP000249016"/>
    </source>
</evidence>
<feature type="compositionally biased region" description="Polar residues" evidence="1">
    <location>
        <begin position="70"/>
        <end position="82"/>
    </location>
</feature>
<feature type="compositionally biased region" description="Polar residues" evidence="1">
    <location>
        <begin position="232"/>
        <end position="245"/>
    </location>
</feature>
<evidence type="ECO:0000313" key="4">
    <source>
        <dbReference type="EMBL" id="RAI78538.1"/>
    </source>
</evidence>
<evidence type="ECO:0000256" key="1">
    <source>
        <dbReference type="SAM" id="MobiDB-lite"/>
    </source>
</evidence>
<dbReference type="InterPro" id="IPR050218">
    <property type="entry name" value="LptD"/>
</dbReference>
<organism evidence="4 5">
    <name type="scientific">Spirosoma telluris</name>
    <dbReference type="NCBI Taxonomy" id="2183553"/>
    <lineage>
        <taxon>Bacteria</taxon>
        <taxon>Pseudomonadati</taxon>
        <taxon>Bacteroidota</taxon>
        <taxon>Cytophagia</taxon>
        <taxon>Cytophagales</taxon>
        <taxon>Cytophagaceae</taxon>
        <taxon>Spirosoma</taxon>
    </lineage>
</organism>
<protein>
    <submittedName>
        <fullName evidence="4">LPS-assembly protein LptD</fullName>
    </submittedName>
</protein>
<feature type="region of interest" description="Disordered" evidence="1">
    <location>
        <begin position="21"/>
        <end position="85"/>
    </location>
</feature>
<dbReference type="GO" id="GO:0009279">
    <property type="term" value="C:cell outer membrane"/>
    <property type="evidence" value="ECO:0007669"/>
    <property type="project" value="TreeGrafter"/>
</dbReference>
<name>A0A327P053_9BACT</name>
<keyword evidence="5" id="KW-1185">Reference proteome</keyword>
<accession>A0A327P053</accession>
<feature type="signal peptide" evidence="2">
    <location>
        <begin position="1"/>
        <end position="20"/>
    </location>
</feature>
<feature type="chain" id="PRO_5016374609" evidence="2">
    <location>
        <begin position="21"/>
        <end position="1157"/>
    </location>
</feature>
<dbReference type="PANTHER" id="PTHR30189">
    <property type="entry name" value="LPS-ASSEMBLY PROTEIN"/>
    <property type="match status" value="1"/>
</dbReference>
<dbReference type="GO" id="GO:1990351">
    <property type="term" value="C:transporter complex"/>
    <property type="evidence" value="ECO:0007669"/>
    <property type="project" value="TreeGrafter"/>
</dbReference>
<dbReference type="AlphaFoldDB" id="A0A327P053"/>
<feature type="domain" description="LPS-assembly protein LptD central" evidence="3">
    <location>
        <begin position="400"/>
        <end position="937"/>
    </location>
</feature>
<evidence type="ECO:0000259" key="3">
    <source>
        <dbReference type="Pfam" id="PF19838"/>
    </source>
</evidence>
<reference evidence="4 5" key="1">
    <citation type="submission" date="2018-06" db="EMBL/GenBank/DDBJ databases">
        <title>Spirosoma sp. HMF3257 Genome sequencing and assembly.</title>
        <authorList>
            <person name="Kang H."/>
            <person name="Cha I."/>
            <person name="Kim H."/>
            <person name="Kang J."/>
            <person name="Joh K."/>
        </authorList>
    </citation>
    <scope>NUCLEOTIDE SEQUENCE [LARGE SCALE GENOMIC DNA]</scope>
    <source>
        <strain evidence="4 5">HMF3257</strain>
    </source>
</reference>
<sequence length="1157" mass="128085">MWTQAAFSLVLLLLAFSALGQGKPSTRKRTRPSTTTVPRSQTSTSGNAQESDLERELNQKYSVPNRLGPSPSNKNTTPSNAALPTVIDTTRLRQAASLGDSARFDSLRAIQVSALTPRGIQLVNVSLPLLIAPAMVRPERVPIIRPNPVRIVAKDSVQKTIPVKKPVIAQLAPKPIPSGQVRPGIVSPNIVRPESQLKPAQTKLSQAKRNQTKSTRPGSVTGTKPAIPRDSLQVSARDSARIDSTQAPDAFKTTVNYQAKDSTIYAADGQTVELFGEASVVYGDISLKADYIRLNYLTNEVYAKGRYDSTAKKLIGRPVFQDGEGKYDAKEIRYNFQSRKGRIQGVVTQQGEGNIRGTTVKKDAEDNLYIGKAIYTTCNLATPHFHINASKLKVIHNKQVVAGPFNLVINQIPLPIGLPFGFFPFPKRKEIGVSGIIVPQYGEEPNGRGFYLRDGGYYWAVSENLGLQFKGQIYSRGSWGLGVSSAYNKRYRYSGGVNLQFNRNRSGDRVDTTQTPRNDFSFTWSHSPVPRGRGSFSANVNVSSNSYNQFNSYSTQSYISNVAGSSVQYSRTFGQYVRAGANVRVNQQFGQVNQVTGVRANGKTDVSSDFNLGINQISPFALKGGSGRWYESFRVGLDLSGSIAVSNTIKQQLDTTGLGFPVITNLTTINSIQRYQDSVRRANNLRLGIVETDPNLIAFSLANSNRIWQNRVVQARYSIPISLPNVKLLRYINLTPGFSLQGNIYSKKLSPDVIYNASHDSVKIDTVRGFFPSYNFSINASMNTRFYGTYFIRGKRIEAIRHTVAPSISFSYVPDFTNPSFGQFFVLDAKGSLANLPLYRRTISVFRGIDGGSSSSASTQAAFISFGIVNQLEMKVRTRSDSSGQDFKKIPIFDNLSINGSYNFLAPDFKLSPIAISANTQIFKNISFNFSSTFDPYAYRAYGGTAQYYYPTTATAITPLSYSPSIQALRAGEEYANQQYIRVPNLYAFQAGQGLLRMTNLQAYVSARFAPKQADKKKTSPNASDATMKAINSNPELYVDFNVPWSMNVSYTFSLTKLTPQLSQVVQALTLTGDLSLTPKWKVTINTGYDFQYNSPTLTTIGINRDLHCWEMAFNWTPYSGNNFRSGNYSFDLRARSSILQELKLSRRRSFYDRGGF</sequence>
<feature type="compositionally biased region" description="Polar residues" evidence="1">
    <location>
        <begin position="198"/>
        <end position="222"/>
    </location>
</feature>
<feature type="compositionally biased region" description="Low complexity" evidence="1">
    <location>
        <begin position="32"/>
        <end position="45"/>
    </location>
</feature>
<proteinExistence type="predicted"/>
<keyword evidence="2" id="KW-0732">Signal</keyword>
<comment type="caution">
    <text evidence="4">The sequence shown here is derived from an EMBL/GenBank/DDBJ whole genome shotgun (WGS) entry which is preliminary data.</text>
</comment>
<dbReference type="Proteomes" id="UP000249016">
    <property type="component" value="Unassembled WGS sequence"/>
</dbReference>
<feature type="region of interest" description="Disordered" evidence="1">
    <location>
        <begin position="190"/>
        <end position="245"/>
    </location>
</feature>
<evidence type="ECO:0000256" key="2">
    <source>
        <dbReference type="SAM" id="SignalP"/>
    </source>
</evidence>
<dbReference type="EMBL" id="QLII01000001">
    <property type="protein sequence ID" value="RAI78538.1"/>
    <property type="molecule type" value="Genomic_DNA"/>
</dbReference>
<gene>
    <name evidence="4" type="ORF">HMF3257_21195</name>
</gene>
<dbReference type="Pfam" id="PF19838">
    <property type="entry name" value="LptD_2"/>
    <property type="match status" value="1"/>
</dbReference>
<dbReference type="InterPro" id="IPR045659">
    <property type="entry name" value="LptD_2"/>
</dbReference>
<dbReference type="PANTHER" id="PTHR30189:SF1">
    <property type="entry name" value="LPS-ASSEMBLY PROTEIN LPTD"/>
    <property type="match status" value="1"/>
</dbReference>